<dbReference type="GO" id="GO:0046872">
    <property type="term" value="F:metal ion binding"/>
    <property type="evidence" value="ECO:0007669"/>
    <property type="project" value="UniProtKB-UniRule"/>
</dbReference>
<dbReference type="eggNOG" id="KOG2775">
    <property type="taxonomic scope" value="Eukaryota"/>
</dbReference>
<feature type="binding site" evidence="8">
    <location>
        <position position="319"/>
    </location>
    <ligand>
        <name>a divalent metal cation</name>
        <dbReference type="ChEBI" id="CHEBI:60240"/>
        <label>2</label>
        <note>catalytic</note>
    </ligand>
</feature>
<feature type="binding site" evidence="8">
    <location>
        <position position="414"/>
    </location>
    <ligand>
        <name>a divalent metal cation</name>
        <dbReference type="ChEBI" id="CHEBI:60240"/>
        <label>2</label>
        <note>catalytic</note>
    </ligand>
</feature>
<comment type="subcellular location">
    <subcellularLocation>
        <location evidence="8">Cytoplasm</location>
    </subcellularLocation>
</comment>
<dbReference type="InterPro" id="IPR001714">
    <property type="entry name" value="Pept_M24_MAP"/>
</dbReference>
<comment type="similarity">
    <text evidence="8">Belongs to the peptidase M24A family. Methionine aminopeptidase eukaryotic type 2 subfamily.</text>
</comment>
<dbReference type="GO" id="GO:0006508">
    <property type="term" value="P:proteolysis"/>
    <property type="evidence" value="ECO:0007669"/>
    <property type="project" value="UniProtKB-KW"/>
</dbReference>
<feature type="binding site" evidence="8">
    <location>
        <position position="216"/>
    </location>
    <ligand>
        <name>a divalent metal cation</name>
        <dbReference type="ChEBI" id="CHEBI:60240"/>
        <label>1</label>
    </ligand>
</feature>
<reference evidence="13" key="2">
    <citation type="submission" date="2018-07" db="EMBL/GenBank/DDBJ databases">
        <authorList>
            <person name="Quirk P.G."/>
            <person name="Krulwich T.A."/>
        </authorList>
    </citation>
    <scope>NUCLEOTIDE SEQUENCE</scope>
    <source>
        <strain evidence="13">Anand</strain>
    </source>
</reference>
<dbReference type="RefSeq" id="XP_955286.1">
    <property type="nucleotide sequence ID" value="XM_950193.1"/>
</dbReference>
<name>Q4UBJ1_THEAN</name>
<evidence type="ECO:0000256" key="6">
    <source>
        <dbReference type="ARBA" id="ARBA00022723"/>
    </source>
</evidence>
<dbReference type="CDD" id="cd01088">
    <property type="entry name" value="MetAP2"/>
    <property type="match status" value="1"/>
</dbReference>
<evidence type="ECO:0000256" key="2">
    <source>
        <dbReference type="ARBA" id="ARBA00001936"/>
    </source>
</evidence>
<keyword evidence="4 8" id="KW-0031">Aminopeptidase</keyword>
<dbReference type="InterPro" id="IPR036388">
    <property type="entry name" value="WH-like_DNA-bd_sf"/>
</dbReference>
<feature type="binding site" evidence="8">
    <location>
        <position position="185"/>
    </location>
    <ligand>
        <name>substrate</name>
    </ligand>
</feature>
<dbReference type="InterPro" id="IPR036390">
    <property type="entry name" value="WH_DNA-bd_sf"/>
</dbReference>
<gene>
    <name evidence="12" type="ORF">TA18485</name>
    <name evidence="14" type="ORF">TAT_000271900</name>
    <name evidence="13" type="ORF">TAV_000273800</name>
</gene>
<evidence type="ECO:0000313" key="15">
    <source>
        <dbReference type="Proteomes" id="UP000001950"/>
    </source>
</evidence>
<keyword evidence="7 8" id="KW-0378">Hydrolase</keyword>
<feature type="binding site" evidence="8">
    <location>
        <position position="414"/>
    </location>
    <ligand>
        <name>a divalent metal cation</name>
        <dbReference type="ChEBI" id="CHEBI:60240"/>
        <label>1</label>
    </ligand>
</feature>
<dbReference type="OMA" id="PFAKRWL"/>
<comment type="function">
    <text evidence="8 9">Cotranslationally removes the N-terminal methionine from nascent proteins. The N-terminal methionine is often cleaved when the second residue in the primary sequence is small and uncharged (Met-Ala-, Cys, Gly, Pro, Ser, Thr, or Val).</text>
</comment>
<evidence type="ECO:0000256" key="4">
    <source>
        <dbReference type="ARBA" id="ARBA00022438"/>
    </source>
</evidence>
<dbReference type="MEROPS" id="M24.002"/>
<dbReference type="Proteomes" id="UP000001950">
    <property type="component" value="Chromosome 3"/>
</dbReference>
<dbReference type="SUPFAM" id="SSF55920">
    <property type="entry name" value="Creatinase/aminopeptidase"/>
    <property type="match status" value="1"/>
</dbReference>
<protein>
    <recommendedName>
        <fullName evidence="8">Methionine aminopeptidase 2</fullName>
        <shortName evidence="8">MAP 2</shortName>
        <shortName evidence="8">MetAP 2</shortName>
        <ecNumber evidence="8">3.4.11.18</ecNumber>
    </recommendedName>
    <alternativeName>
        <fullName evidence="8">Peptidase M</fullName>
    </alternativeName>
</protein>
<feature type="binding site" evidence="8">
    <location>
        <position position="205"/>
    </location>
    <ligand>
        <name>a divalent metal cation</name>
        <dbReference type="ChEBI" id="CHEBI:60240"/>
        <label>1</label>
    </ligand>
</feature>
<dbReference type="HAMAP" id="MF_03175">
    <property type="entry name" value="MetAP_2_euk"/>
    <property type="match status" value="1"/>
</dbReference>
<feature type="binding site" evidence="8">
    <location>
        <position position="285"/>
    </location>
    <ligand>
        <name>a divalent metal cation</name>
        <dbReference type="ChEBI" id="CHEBI:60240"/>
        <label>2</label>
        <note>catalytic</note>
    </ligand>
</feature>
<evidence type="ECO:0000256" key="3">
    <source>
        <dbReference type="ARBA" id="ARBA00001954"/>
    </source>
</evidence>
<keyword evidence="15" id="KW-1185">Reference proteome</keyword>
<evidence type="ECO:0000256" key="9">
    <source>
        <dbReference type="RuleBase" id="RU003653"/>
    </source>
</evidence>
<dbReference type="EC" id="3.4.11.18" evidence="8"/>
<dbReference type="EMBL" id="CR940352">
    <property type="protein sequence ID" value="CAI75810.1"/>
    <property type="molecule type" value="Genomic_DNA"/>
</dbReference>
<feature type="region of interest" description="Disordered" evidence="10">
    <location>
        <begin position="1"/>
        <end position="30"/>
    </location>
</feature>
<dbReference type="GO" id="GO:0005737">
    <property type="term" value="C:cytoplasm"/>
    <property type="evidence" value="ECO:0007669"/>
    <property type="project" value="UniProtKB-SubCell"/>
</dbReference>
<dbReference type="NCBIfam" id="TIGR00501">
    <property type="entry name" value="met_pdase_II"/>
    <property type="match status" value="1"/>
</dbReference>
<dbReference type="EMBL" id="UIVT01000003">
    <property type="protein sequence ID" value="SVP93726.1"/>
    <property type="molecule type" value="Genomic_DNA"/>
</dbReference>
<dbReference type="EMBL" id="UIVS01000003">
    <property type="protein sequence ID" value="SVP92939.1"/>
    <property type="molecule type" value="Genomic_DNA"/>
</dbReference>
<accession>Q4UBJ1</accession>
<dbReference type="PROSITE" id="PS01202">
    <property type="entry name" value="MAP_2"/>
    <property type="match status" value="1"/>
</dbReference>
<evidence type="ECO:0000256" key="7">
    <source>
        <dbReference type="ARBA" id="ARBA00022801"/>
    </source>
</evidence>
<dbReference type="PANTHER" id="PTHR45777">
    <property type="entry name" value="METHIONINE AMINOPEPTIDASE 2"/>
    <property type="match status" value="1"/>
</dbReference>
<dbReference type="FunCoup" id="Q4UBJ1">
    <property type="interactions" value="569"/>
</dbReference>
<dbReference type="OrthoDB" id="7848262at2759"/>
<dbReference type="InterPro" id="IPR002468">
    <property type="entry name" value="Pept_M24A_MAP2"/>
</dbReference>
<dbReference type="InterPro" id="IPR018349">
    <property type="entry name" value="Pept_M24A_MAP2_BS"/>
</dbReference>
<keyword evidence="8" id="KW-0963">Cytoplasm</keyword>
<dbReference type="InterPro" id="IPR000994">
    <property type="entry name" value="Pept_M24"/>
</dbReference>
<dbReference type="GeneID" id="3864770"/>
<comment type="cofactor">
    <cofactor evidence="2">
        <name>Mn(2+)</name>
        <dbReference type="ChEBI" id="CHEBI:29035"/>
    </cofactor>
</comment>
<dbReference type="PANTHER" id="PTHR45777:SF2">
    <property type="entry name" value="METHIONINE AMINOPEPTIDASE 2"/>
    <property type="match status" value="1"/>
</dbReference>
<comment type="catalytic activity">
    <reaction evidence="1 8 9">
        <text>Release of N-terminal amino acids, preferentially methionine, from peptides and arylamides.</text>
        <dbReference type="EC" id="3.4.11.18"/>
    </reaction>
</comment>
<proteinExistence type="inferred from homology"/>
<dbReference type="VEuPathDB" id="PiroplasmaDB:TA18485"/>
<dbReference type="Pfam" id="PF00557">
    <property type="entry name" value="Peptidase_M24"/>
    <property type="match status" value="1"/>
</dbReference>
<dbReference type="Gene3D" id="3.90.230.10">
    <property type="entry name" value="Creatinase/methionine aminopeptidase superfamily"/>
    <property type="match status" value="1"/>
</dbReference>
<evidence type="ECO:0000313" key="14">
    <source>
        <dbReference type="EMBL" id="SVP93726.1"/>
    </source>
</evidence>
<dbReference type="InterPro" id="IPR050247">
    <property type="entry name" value="Met_Aminopeptidase_Type2"/>
</dbReference>
<dbReference type="GO" id="GO:0070006">
    <property type="term" value="F:metalloaminopeptidase activity"/>
    <property type="evidence" value="ECO:0007669"/>
    <property type="project" value="UniProtKB-UniRule"/>
</dbReference>
<keyword evidence="6 8" id="KW-0479">Metal-binding</keyword>
<dbReference type="KEGG" id="tan:TA18485"/>
<evidence type="ECO:0000313" key="12">
    <source>
        <dbReference type="EMBL" id="CAI75810.1"/>
    </source>
</evidence>
<feature type="binding site" evidence="8">
    <location>
        <position position="216"/>
    </location>
    <ligand>
        <name>a divalent metal cation</name>
        <dbReference type="ChEBI" id="CHEBI:60240"/>
        <label>2</label>
        <note>catalytic</note>
    </ligand>
</feature>
<dbReference type="InParanoid" id="Q4UBJ1"/>
<evidence type="ECO:0000259" key="11">
    <source>
        <dbReference type="Pfam" id="PF00557"/>
    </source>
</evidence>
<dbReference type="InterPro" id="IPR036005">
    <property type="entry name" value="Creatinase/aminopeptidase-like"/>
</dbReference>
<feature type="domain" description="Peptidase M24" evidence="11">
    <location>
        <begin position="122"/>
        <end position="321"/>
    </location>
</feature>
<keyword evidence="5 8" id="KW-0645">Protease</keyword>
<organism evidence="12 15">
    <name type="scientific">Theileria annulata</name>
    <dbReference type="NCBI Taxonomy" id="5874"/>
    <lineage>
        <taxon>Eukaryota</taxon>
        <taxon>Sar</taxon>
        <taxon>Alveolata</taxon>
        <taxon>Apicomplexa</taxon>
        <taxon>Aconoidasida</taxon>
        <taxon>Piroplasmida</taxon>
        <taxon>Theileriidae</taxon>
        <taxon>Theileria</taxon>
    </lineage>
</organism>
<dbReference type="SUPFAM" id="SSF46785">
    <property type="entry name" value="Winged helix' DNA-binding domain"/>
    <property type="match status" value="1"/>
</dbReference>
<comment type="cofactor">
    <cofactor evidence="8">
        <name>Co(2+)</name>
        <dbReference type="ChEBI" id="CHEBI:48828"/>
    </cofactor>
    <cofactor evidence="8">
        <name>Zn(2+)</name>
        <dbReference type="ChEBI" id="CHEBI:29105"/>
    </cofactor>
    <cofactor evidence="8">
        <name>Mn(2+)</name>
        <dbReference type="ChEBI" id="CHEBI:29035"/>
    </cofactor>
    <cofactor evidence="8">
        <name>Fe(2+)</name>
        <dbReference type="ChEBI" id="CHEBI:29033"/>
    </cofactor>
    <text evidence="8">Binds 2 divalent metal cations per subunit. Has a high-affinity and a low affinity metal-binding site. The true nature of the physiological cofactor is under debate. The enzyme is active with cobalt, zinc, manganese or divalent iron ions. Most likely, methionine aminopeptidases function as mononuclear Fe(2+)-metalloproteases under physiological conditions, and the catalytically relevant metal-binding site has been assigned to the histidine-containing high-affinity site.</text>
</comment>
<evidence type="ECO:0000256" key="5">
    <source>
        <dbReference type="ARBA" id="ARBA00022670"/>
    </source>
</evidence>
<dbReference type="Gene3D" id="1.10.10.10">
    <property type="entry name" value="Winged helix-like DNA-binding domain superfamily/Winged helix DNA-binding domain"/>
    <property type="match status" value="1"/>
</dbReference>
<dbReference type="GO" id="GO:0004239">
    <property type="term" value="F:initiator methionyl aminopeptidase activity"/>
    <property type="evidence" value="ECO:0007669"/>
    <property type="project" value="UniProtKB-UniRule"/>
</dbReference>
<dbReference type="PRINTS" id="PR00599">
    <property type="entry name" value="MAPEPTIDASE"/>
</dbReference>
<sequence>MNDSAQNEVVLQKPEVKDKSDSKKKKKSKKITDEFDDALLELESLNVTPRNPLLFDSEKGEPIRKIGEWTSPFVTDKTVVEQFKNSIYPEGEVSEYSGGNKKRITDEEKRHLEKISFEKYNDMRRAAEVHRQVRRYIQSVIRPGVSCLDIVQAVESKTKYLIEAEGLKSGWGFPTGCSLNSCAAHYTPNYGDKTVFEKDDIMKLDFGTHVNGYIIDSAFTIAFDEKYDPLIESTKEATNTGLKLAGIDARTSELGEAIEEVIESFEITLKNRTHKIKPIRNLTGHNIGQYIIHAGKAVPIVGKSGNRDIMEEGDVFAIETFATTGSGTVVEKMDCSHYMKNPNSIYAPIRLKSARESLNVINREFSTLPFCKRWLDDLTNKRGSLVLRNLVDAGIIVPYPPLCDNNNSFTSQMEHTILLRPTCKEVLSRGDDY</sequence>
<dbReference type="STRING" id="5874.Q4UBJ1"/>
<evidence type="ECO:0000256" key="10">
    <source>
        <dbReference type="SAM" id="MobiDB-lite"/>
    </source>
</evidence>
<reference evidence="12 15" key="1">
    <citation type="journal article" date="2005" name="Science">
        <title>Genome of the host-cell transforming parasite Theileria annulata compared with T. parva.</title>
        <authorList>
            <person name="Pain A."/>
            <person name="Renauld H."/>
            <person name="Berriman M."/>
            <person name="Murphy L."/>
            <person name="Yeats C.A."/>
            <person name="Weir W."/>
            <person name="Kerhornou A."/>
            <person name="Aslett M."/>
            <person name="Bishop R."/>
            <person name="Bouchier C."/>
            <person name="Cochet M."/>
            <person name="Coulson R.M.R."/>
            <person name="Cronin A."/>
            <person name="de Villiers E.P."/>
            <person name="Fraser A."/>
            <person name="Fosker N."/>
            <person name="Gardner M."/>
            <person name="Goble A."/>
            <person name="Griffiths-Jones S."/>
            <person name="Harris D.E."/>
            <person name="Katzer F."/>
            <person name="Larke N."/>
            <person name="Lord A."/>
            <person name="Maser P."/>
            <person name="McKellar S."/>
            <person name="Mooney P."/>
            <person name="Morton F."/>
            <person name="Nene V."/>
            <person name="O'Neil S."/>
            <person name="Price C."/>
            <person name="Quail M.A."/>
            <person name="Rabbinowitsch E."/>
            <person name="Rawlings N.D."/>
            <person name="Rutter S."/>
            <person name="Saunders D."/>
            <person name="Seeger K."/>
            <person name="Shah T."/>
            <person name="Squares R."/>
            <person name="Squares S."/>
            <person name="Tivey A."/>
            <person name="Walker A.R."/>
            <person name="Woodward J."/>
            <person name="Dobbelaere D.A.E."/>
            <person name="Langsley G."/>
            <person name="Rajandream M.A."/>
            <person name="McKeever D."/>
            <person name="Shiels B."/>
            <person name="Tait A."/>
            <person name="Barrell B.G."/>
            <person name="Hall N."/>
        </authorList>
    </citation>
    <scope>NUCLEOTIDE SEQUENCE [LARGE SCALE GENOMIC DNA]</scope>
    <source>
        <strain evidence="15">Ankara</strain>
        <strain evidence="12">Ankara isolate clone C9</strain>
    </source>
</reference>
<dbReference type="AlphaFoldDB" id="Q4UBJ1"/>
<evidence type="ECO:0000313" key="13">
    <source>
        <dbReference type="EMBL" id="SVP92939.1"/>
    </source>
</evidence>
<evidence type="ECO:0000256" key="8">
    <source>
        <dbReference type="HAMAP-Rule" id="MF_03175"/>
    </source>
</evidence>
<evidence type="ECO:0000256" key="1">
    <source>
        <dbReference type="ARBA" id="ARBA00000294"/>
    </source>
</evidence>
<feature type="binding site" evidence="8">
    <location>
        <position position="293"/>
    </location>
    <ligand>
        <name>substrate</name>
    </ligand>
</feature>
<comment type="cofactor">
    <cofactor evidence="3">
        <name>Fe(2+)</name>
        <dbReference type="ChEBI" id="CHEBI:29033"/>
    </cofactor>
</comment>